<accession>A0A182SWW7</accession>
<dbReference type="EnsemblMetazoa" id="AMAM015085-RA">
    <property type="protein sequence ID" value="AMAM015085-PA"/>
    <property type="gene ID" value="AMAM015085"/>
</dbReference>
<dbReference type="AlphaFoldDB" id="A0A182SWW7"/>
<reference evidence="4" key="2">
    <citation type="submission" date="2020-05" db="UniProtKB">
        <authorList>
            <consortium name="EnsemblMetazoa"/>
        </authorList>
    </citation>
    <scope>IDENTIFICATION</scope>
    <source>
        <strain evidence="4">maculatus3</strain>
    </source>
</reference>
<evidence type="ECO:0000313" key="5">
    <source>
        <dbReference type="Proteomes" id="UP000075901"/>
    </source>
</evidence>
<name>A0A182SWW7_9DIPT</name>
<dbReference type="CDD" id="cd21930">
    <property type="entry name" value="IPD_PPP1R12"/>
    <property type="match status" value="1"/>
</dbReference>
<evidence type="ECO:0000256" key="2">
    <source>
        <dbReference type="ARBA" id="ARBA00022737"/>
    </source>
</evidence>
<sequence length="636" mass="65409">IEHFVCIVIAKESSKKTFVYSFLSFCVYFPIVKPEVSEKENKPTEPDVILRRTQSFESDEKKTASNLVLGSTTTSPSSATTTTGPVSGVTTNTSIVPPATGTATAVSQATGNTTVTSGAVSPPTSPSGTPTTTPTAGQIRSSIPTPITTTNNNKNIMINSNTDNSKSSPIGDRYRKWYEDQPEVARKSPHTNNNSTIADHTTSTSVAGAGANSTDHTPLDGTLLTSSSGGGGGNNATATTTGTGNDPNKNHSLYELNRKYIEQKTKINNERNKFISSYNEKRQQQLQELQGQSGGRTAGKTQPEATQEETTVGEPAEVKLIISSSTAAPPPATVDANNSATTPVTTSPSSNKLSPGNIFKNFFKSFVPPTRDEESETQRKAHAKRVRETRRSTQGVTLDEIKSAEQLVKKKNASGAGNENDTMASATATSASTTTTTSSSPSSLLSTASPSFTINNNATTISSTASINDRVPSVGDTADQQQSGGNHVSEGSGKDSTSEVAVSASFTIAAPGSSSLDDGGDGGGGGLRRHRRSVGGGGGNDDEGDDSKVTVSYTISAPVRQSSPSPRATVHNSKESTTGPLAAGSDIVGGGADVPVVSATFHVPAASDAGAVATTATIRASGTAGGVVSSSDSNTT</sequence>
<feature type="compositionally biased region" description="Low complexity" evidence="3">
    <location>
        <begin position="336"/>
        <end position="351"/>
    </location>
</feature>
<keyword evidence="2" id="KW-0677">Repeat</keyword>
<feature type="compositionally biased region" description="Low complexity" evidence="3">
    <location>
        <begin position="71"/>
        <end position="94"/>
    </location>
</feature>
<feature type="compositionally biased region" description="Basic and acidic residues" evidence="3">
    <location>
        <begin position="370"/>
        <end position="379"/>
    </location>
</feature>
<reference evidence="5" key="1">
    <citation type="submission" date="2013-09" db="EMBL/GenBank/DDBJ databases">
        <title>The Genome Sequence of Anopheles maculatus species B.</title>
        <authorList>
            <consortium name="The Broad Institute Genomics Platform"/>
            <person name="Neafsey D.E."/>
            <person name="Besansky N."/>
            <person name="Howell P."/>
            <person name="Walton C."/>
            <person name="Young S.K."/>
            <person name="Zeng Q."/>
            <person name="Gargeya S."/>
            <person name="Fitzgerald M."/>
            <person name="Haas B."/>
            <person name="Abouelleil A."/>
            <person name="Allen A.W."/>
            <person name="Alvarado L."/>
            <person name="Arachchi H.M."/>
            <person name="Berlin A.M."/>
            <person name="Chapman S.B."/>
            <person name="Gainer-Dewar J."/>
            <person name="Goldberg J."/>
            <person name="Griggs A."/>
            <person name="Gujja S."/>
            <person name="Hansen M."/>
            <person name="Howarth C."/>
            <person name="Imamovic A."/>
            <person name="Ireland A."/>
            <person name="Larimer J."/>
            <person name="McCowan C."/>
            <person name="Murphy C."/>
            <person name="Pearson M."/>
            <person name="Poon T.W."/>
            <person name="Priest M."/>
            <person name="Roberts A."/>
            <person name="Saif S."/>
            <person name="Shea T."/>
            <person name="Sisk P."/>
            <person name="Sykes S."/>
            <person name="Wortman J."/>
            <person name="Nusbaum C."/>
            <person name="Birren B."/>
        </authorList>
    </citation>
    <scope>NUCLEOTIDE SEQUENCE [LARGE SCALE GENOMIC DNA]</scope>
    <source>
        <strain evidence="5">maculatus3</strain>
    </source>
</reference>
<keyword evidence="1" id="KW-0217">Developmental protein</keyword>
<dbReference type="Gene3D" id="6.10.140.390">
    <property type="match status" value="1"/>
</dbReference>
<evidence type="ECO:0000256" key="1">
    <source>
        <dbReference type="ARBA" id="ARBA00022473"/>
    </source>
</evidence>
<organism evidence="4 5">
    <name type="scientific">Anopheles maculatus</name>
    <dbReference type="NCBI Taxonomy" id="74869"/>
    <lineage>
        <taxon>Eukaryota</taxon>
        <taxon>Metazoa</taxon>
        <taxon>Ecdysozoa</taxon>
        <taxon>Arthropoda</taxon>
        <taxon>Hexapoda</taxon>
        <taxon>Insecta</taxon>
        <taxon>Pterygota</taxon>
        <taxon>Neoptera</taxon>
        <taxon>Endopterygota</taxon>
        <taxon>Diptera</taxon>
        <taxon>Nematocera</taxon>
        <taxon>Culicoidea</taxon>
        <taxon>Culicidae</taxon>
        <taxon>Anophelinae</taxon>
        <taxon>Anopheles</taxon>
        <taxon>Anopheles maculatus group</taxon>
    </lineage>
</organism>
<dbReference type="GO" id="GO:0005737">
    <property type="term" value="C:cytoplasm"/>
    <property type="evidence" value="ECO:0007669"/>
    <property type="project" value="TreeGrafter"/>
</dbReference>
<protein>
    <submittedName>
        <fullName evidence="4">Uncharacterized protein</fullName>
    </submittedName>
</protein>
<dbReference type="VEuPathDB" id="VectorBase:AMAM015085"/>
<feature type="compositionally biased region" description="Low complexity" evidence="3">
    <location>
        <begin position="424"/>
        <end position="468"/>
    </location>
</feature>
<feature type="region of interest" description="Disordered" evidence="3">
    <location>
        <begin position="205"/>
        <end position="251"/>
    </location>
</feature>
<dbReference type="GO" id="GO:0019208">
    <property type="term" value="F:phosphatase regulator activity"/>
    <property type="evidence" value="ECO:0007669"/>
    <property type="project" value="TreeGrafter"/>
</dbReference>
<dbReference type="PANTHER" id="PTHR24179">
    <property type="entry name" value="PROTEIN PHOSPHATASE 1 REGULATORY SUBUNIT 12"/>
    <property type="match status" value="1"/>
</dbReference>
<evidence type="ECO:0000313" key="4">
    <source>
        <dbReference type="EnsemblMetazoa" id="AMAM015085-PA"/>
    </source>
</evidence>
<keyword evidence="5" id="KW-1185">Reference proteome</keyword>
<feature type="region of interest" description="Disordered" evidence="3">
    <location>
        <begin position="281"/>
        <end position="355"/>
    </location>
</feature>
<feature type="compositionally biased region" description="Basic and acidic residues" evidence="3">
    <location>
        <begin position="37"/>
        <end position="50"/>
    </location>
</feature>
<feature type="compositionally biased region" description="Polar residues" evidence="3">
    <location>
        <begin position="299"/>
        <end position="310"/>
    </location>
</feature>
<feature type="region of interest" description="Disordered" evidence="3">
    <location>
        <begin position="37"/>
        <end position="172"/>
    </location>
</feature>
<proteinExistence type="predicted"/>
<feature type="compositionally biased region" description="Polar residues" evidence="3">
    <location>
        <begin position="549"/>
        <end position="566"/>
    </location>
</feature>
<feature type="region of interest" description="Disordered" evidence="3">
    <location>
        <begin position="369"/>
        <end position="584"/>
    </location>
</feature>
<feature type="compositionally biased region" description="Low complexity" evidence="3">
    <location>
        <begin position="113"/>
        <end position="164"/>
    </location>
</feature>
<dbReference type="GO" id="GO:0004857">
    <property type="term" value="F:enzyme inhibitor activity"/>
    <property type="evidence" value="ECO:0007669"/>
    <property type="project" value="TreeGrafter"/>
</dbReference>
<dbReference type="Proteomes" id="UP000075901">
    <property type="component" value="Unassembled WGS sequence"/>
</dbReference>
<dbReference type="PANTHER" id="PTHR24179:SF21">
    <property type="entry name" value="MYOSIN BINDING SUBUNIT, ISOFORM O"/>
    <property type="match status" value="1"/>
</dbReference>
<feature type="compositionally biased region" description="Low complexity" evidence="3">
    <location>
        <begin position="235"/>
        <end position="247"/>
    </location>
</feature>
<dbReference type="InterPro" id="IPR051226">
    <property type="entry name" value="PP1_Regulatory_Subunit"/>
</dbReference>
<feature type="compositionally biased region" description="Polar residues" evidence="3">
    <location>
        <begin position="205"/>
        <end position="216"/>
    </location>
</feature>
<feature type="compositionally biased region" description="Polar residues" evidence="3">
    <location>
        <begin position="101"/>
        <end position="112"/>
    </location>
</feature>
<evidence type="ECO:0000256" key="3">
    <source>
        <dbReference type="SAM" id="MobiDB-lite"/>
    </source>
</evidence>